<proteinExistence type="predicted"/>
<reference evidence="2 3" key="1">
    <citation type="submission" date="2019-08" db="EMBL/GenBank/DDBJ databases">
        <title>The genome of the soybean aphid Biotype 1, its phylome, world population structure and adaptation to the North American continent.</title>
        <authorList>
            <person name="Giordano R."/>
            <person name="Donthu R.K."/>
            <person name="Hernandez A.G."/>
            <person name="Wright C.L."/>
            <person name="Zimin A.V."/>
        </authorList>
    </citation>
    <scope>NUCLEOTIDE SEQUENCE [LARGE SCALE GENOMIC DNA]</scope>
    <source>
        <tissue evidence="2">Whole aphids</tissue>
    </source>
</reference>
<organism evidence="2 3">
    <name type="scientific">Aphis glycines</name>
    <name type="common">Soybean aphid</name>
    <dbReference type="NCBI Taxonomy" id="307491"/>
    <lineage>
        <taxon>Eukaryota</taxon>
        <taxon>Metazoa</taxon>
        <taxon>Ecdysozoa</taxon>
        <taxon>Arthropoda</taxon>
        <taxon>Hexapoda</taxon>
        <taxon>Insecta</taxon>
        <taxon>Pterygota</taxon>
        <taxon>Neoptera</taxon>
        <taxon>Paraneoptera</taxon>
        <taxon>Hemiptera</taxon>
        <taxon>Sternorrhyncha</taxon>
        <taxon>Aphidomorpha</taxon>
        <taxon>Aphidoidea</taxon>
        <taxon>Aphididae</taxon>
        <taxon>Aphidini</taxon>
        <taxon>Aphis</taxon>
        <taxon>Aphis</taxon>
    </lineage>
</organism>
<keyword evidence="1" id="KW-0472">Membrane</keyword>
<keyword evidence="1" id="KW-1133">Transmembrane helix</keyword>
<evidence type="ECO:0000313" key="3">
    <source>
        <dbReference type="Proteomes" id="UP000475862"/>
    </source>
</evidence>
<keyword evidence="3" id="KW-1185">Reference proteome</keyword>
<evidence type="ECO:0000313" key="2">
    <source>
        <dbReference type="EMBL" id="KAE9540758.1"/>
    </source>
</evidence>
<dbReference type="EMBL" id="VYZN01000013">
    <property type="protein sequence ID" value="KAE9540758.1"/>
    <property type="molecule type" value="Genomic_DNA"/>
</dbReference>
<protein>
    <submittedName>
        <fullName evidence="2">Uncharacterized protein</fullName>
    </submittedName>
</protein>
<sequence length="223" mass="26598">MIIYKFVEKTDVLDLILSVHLKTINLIRGSCDFVCKLIINCIVFVFTKLLNFYSIFLSIFLIFYITINYNPIVSISLTFKHLKCLLKKIYLQTISNLKTILFPTISVLYFELQLSTDFPINLNHHRNLFCHVFYIHDISDWIIRKKYCHRNYIENLHHVYSSEFQQYTSSNLWTQMTFEWFIFTMSNYVIIECIRMTTFFIANMAFIIFYPAMGPLLVGSHLL</sequence>
<name>A0A6G0TX85_APHGL</name>
<evidence type="ECO:0000256" key="1">
    <source>
        <dbReference type="SAM" id="Phobius"/>
    </source>
</evidence>
<feature type="transmembrane region" description="Helical" evidence="1">
    <location>
        <begin position="198"/>
        <end position="218"/>
    </location>
</feature>
<comment type="caution">
    <text evidence="2">The sequence shown here is derived from an EMBL/GenBank/DDBJ whole genome shotgun (WGS) entry which is preliminary data.</text>
</comment>
<keyword evidence="1" id="KW-0812">Transmembrane</keyword>
<feature type="transmembrane region" description="Helical" evidence="1">
    <location>
        <begin position="172"/>
        <end position="191"/>
    </location>
</feature>
<feature type="transmembrane region" description="Helical" evidence="1">
    <location>
        <begin position="52"/>
        <end position="77"/>
    </location>
</feature>
<dbReference type="AlphaFoldDB" id="A0A6G0TX85"/>
<accession>A0A6G0TX85</accession>
<dbReference type="Proteomes" id="UP000475862">
    <property type="component" value="Unassembled WGS sequence"/>
</dbReference>
<gene>
    <name evidence="2" type="ORF">AGLY_004003</name>
</gene>